<gene>
    <name evidence="9" type="primary">yhhT</name>
    <name evidence="9" type="ORF">SAMEA3545359_02872</name>
</gene>
<evidence type="ECO:0000256" key="6">
    <source>
        <dbReference type="ARBA" id="ARBA00022989"/>
    </source>
</evidence>
<keyword evidence="6 8" id="KW-1133">Transmembrane helix</keyword>
<evidence type="ECO:0000256" key="3">
    <source>
        <dbReference type="ARBA" id="ARBA00022448"/>
    </source>
</evidence>
<dbReference type="EMBL" id="FMHG01000006">
    <property type="protein sequence ID" value="SCJ91738.1"/>
    <property type="molecule type" value="Genomic_DNA"/>
</dbReference>
<evidence type="ECO:0000313" key="9">
    <source>
        <dbReference type="EMBL" id="SCJ91738.1"/>
    </source>
</evidence>
<evidence type="ECO:0000256" key="1">
    <source>
        <dbReference type="ARBA" id="ARBA00004651"/>
    </source>
</evidence>
<evidence type="ECO:0000256" key="4">
    <source>
        <dbReference type="ARBA" id="ARBA00022475"/>
    </source>
</evidence>
<feature type="transmembrane region" description="Helical" evidence="8">
    <location>
        <begin position="329"/>
        <end position="362"/>
    </location>
</feature>
<evidence type="ECO:0000256" key="7">
    <source>
        <dbReference type="ARBA" id="ARBA00023136"/>
    </source>
</evidence>
<evidence type="ECO:0000256" key="2">
    <source>
        <dbReference type="ARBA" id="ARBA00009773"/>
    </source>
</evidence>
<proteinExistence type="inferred from homology"/>
<comment type="similarity">
    <text evidence="2">Belongs to the autoinducer-2 exporter (AI-2E) (TC 2.A.86) family.</text>
</comment>
<dbReference type="GO" id="GO:0005886">
    <property type="term" value="C:plasma membrane"/>
    <property type="evidence" value="ECO:0007669"/>
    <property type="project" value="UniProtKB-SubCell"/>
</dbReference>
<feature type="transmembrane region" description="Helical" evidence="8">
    <location>
        <begin position="12"/>
        <end position="37"/>
    </location>
</feature>
<sequence length="407" mass="44896">MNRKRVSHIFYRALPGVVVVCTGVLLFVLCINFKGIAQSIQQFSGILTPFFAAFAIAYVLSTPLNYLERKWLKGIRSPRLRRLVAALLVYTMALLIVAAFIAVVLPQVVLSVRTLLEYIPGWYKQLESLVRTTLAEHSFDPAKVTDLFASWEVYLVQALDIAKQTLPKLLDFSLSIGSFVLNILVALVASIYLLFNKERFCSQAKRLLYATVRRSTADKTISVVDLSHRTFGGFLSGKLIDSLIIGIICFVGCSLMKMPFALLVSVVIGVTNIIPFFGPIIGAVPAAFIILIAEPIKALWFVLFVIALQQFDGNFLGPKILGQSTGLSAFWVMFSILIAGHFLGVLGMVVGVPMFSVIYVLTKSLVEERLKKRGMPTDAETYKAAGPVAPVEEDVPVRPPVAETFER</sequence>
<dbReference type="PANTHER" id="PTHR21716:SF53">
    <property type="entry name" value="PERMEASE PERM-RELATED"/>
    <property type="match status" value="1"/>
</dbReference>
<dbReference type="GO" id="GO:0055085">
    <property type="term" value="P:transmembrane transport"/>
    <property type="evidence" value="ECO:0007669"/>
    <property type="project" value="TreeGrafter"/>
</dbReference>
<feature type="transmembrane region" description="Helical" evidence="8">
    <location>
        <begin position="43"/>
        <end position="62"/>
    </location>
</feature>
<reference evidence="9" key="1">
    <citation type="submission" date="2015-09" db="EMBL/GenBank/DDBJ databases">
        <authorList>
            <consortium name="Pathogen Informatics"/>
        </authorList>
    </citation>
    <scope>NUCLEOTIDE SEQUENCE</scope>
    <source>
        <strain evidence="9">2789STDY5834896</strain>
    </source>
</reference>
<dbReference type="Pfam" id="PF01594">
    <property type="entry name" value="AI-2E_transport"/>
    <property type="match status" value="1"/>
</dbReference>
<protein>
    <submittedName>
        <fullName evidence="9">Pheromone autoinducer 2 transporter</fullName>
    </submittedName>
</protein>
<feature type="transmembrane region" description="Helical" evidence="8">
    <location>
        <begin position="243"/>
        <end position="267"/>
    </location>
</feature>
<keyword evidence="7 8" id="KW-0472">Membrane</keyword>
<dbReference type="InterPro" id="IPR002549">
    <property type="entry name" value="AI-2E-like"/>
</dbReference>
<keyword evidence="4" id="KW-1003">Cell membrane</keyword>
<dbReference type="PANTHER" id="PTHR21716">
    <property type="entry name" value="TRANSMEMBRANE PROTEIN"/>
    <property type="match status" value="1"/>
</dbReference>
<keyword evidence="5 8" id="KW-0812">Transmembrane</keyword>
<feature type="transmembrane region" description="Helical" evidence="8">
    <location>
        <begin position="83"/>
        <end position="105"/>
    </location>
</feature>
<comment type="subcellular location">
    <subcellularLocation>
        <location evidence="1">Cell membrane</location>
        <topology evidence="1">Multi-pass membrane protein</topology>
    </subcellularLocation>
</comment>
<evidence type="ECO:0000256" key="8">
    <source>
        <dbReference type="SAM" id="Phobius"/>
    </source>
</evidence>
<dbReference type="AlphaFoldDB" id="A0A1C6KBZ1"/>
<keyword evidence="3" id="KW-0813">Transport</keyword>
<feature type="transmembrane region" description="Helical" evidence="8">
    <location>
        <begin position="172"/>
        <end position="195"/>
    </location>
</feature>
<organism evidence="9">
    <name type="scientific">uncultured Anaerotruncus sp</name>
    <dbReference type="NCBI Taxonomy" id="905011"/>
    <lineage>
        <taxon>Bacteria</taxon>
        <taxon>Bacillati</taxon>
        <taxon>Bacillota</taxon>
        <taxon>Clostridia</taxon>
        <taxon>Eubacteriales</taxon>
        <taxon>Oscillospiraceae</taxon>
        <taxon>Anaerotruncus</taxon>
        <taxon>environmental samples</taxon>
    </lineage>
</organism>
<accession>A0A1C6KBZ1</accession>
<evidence type="ECO:0000256" key="5">
    <source>
        <dbReference type="ARBA" id="ARBA00022692"/>
    </source>
</evidence>
<name>A0A1C6KBZ1_9FIRM</name>